<dbReference type="InterPro" id="IPR011701">
    <property type="entry name" value="MFS"/>
</dbReference>
<dbReference type="Pfam" id="PF07690">
    <property type="entry name" value="MFS_1"/>
    <property type="match status" value="1"/>
</dbReference>
<feature type="transmembrane region" description="Helical" evidence="6">
    <location>
        <begin position="167"/>
        <end position="187"/>
    </location>
</feature>
<comment type="subcellular location">
    <subcellularLocation>
        <location evidence="1">Cell membrane</location>
        <topology evidence="1">Multi-pass membrane protein</topology>
    </subcellularLocation>
</comment>
<dbReference type="InterPro" id="IPR050189">
    <property type="entry name" value="MFS_Efflux_Transporters"/>
</dbReference>
<reference evidence="8 9" key="1">
    <citation type="journal article" date="2021" name="Int. J. Syst. Evol. Microbiol.">
        <title>Reticulibacter mediterranei gen. nov., sp. nov., within the new family Reticulibacteraceae fam. nov., and Ktedonospora formicarum gen. nov., sp. nov., Ktedonobacter robiniae sp. nov., Dictyobacter formicarum sp. nov. and Dictyobacter arantiisoli sp. nov., belonging to the class Ktedonobacteria.</title>
        <authorList>
            <person name="Yabe S."/>
            <person name="Zheng Y."/>
            <person name="Wang C.M."/>
            <person name="Sakai Y."/>
            <person name="Abe K."/>
            <person name="Yokota A."/>
            <person name="Donadio S."/>
            <person name="Cavaletti L."/>
            <person name="Monciardini P."/>
        </authorList>
    </citation>
    <scope>NUCLEOTIDE SEQUENCE [LARGE SCALE GENOMIC DNA]</scope>
    <source>
        <strain evidence="8 9">SOSP1-9</strain>
    </source>
</reference>
<dbReference type="InterPro" id="IPR036259">
    <property type="entry name" value="MFS_trans_sf"/>
</dbReference>
<accession>A0ABQ3VSG6</accession>
<name>A0ABQ3VSG6_9CHLR</name>
<keyword evidence="3 6" id="KW-0812">Transmembrane</keyword>
<dbReference type="Proteomes" id="UP000635565">
    <property type="component" value="Unassembled WGS sequence"/>
</dbReference>
<evidence type="ECO:0000256" key="5">
    <source>
        <dbReference type="ARBA" id="ARBA00023136"/>
    </source>
</evidence>
<dbReference type="PANTHER" id="PTHR43124:SF3">
    <property type="entry name" value="CHLORAMPHENICOL EFFLUX PUMP RV0191"/>
    <property type="match status" value="1"/>
</dbReference>
<dbReference type="SUPFAM" id="SSF103473">
    <property type="entry name" value="MFS general substrate transporter"/>
    <property type="match status" value="2"/>
</dbReference>
<keyword evidence="4 6" id="KW-1133">Transmembrane helix</keyword>
<dbReference type="PANTHER" id="PTHR43124">
    <property type="entry name" value="PURINE EFFLUX PUMP PBUE"/>
    <property type="match status" value="1"/>
</dbReference>
<protein>
    <recommendedName>
        <fullName evidence="7">Major facilitator superfamily (MFS) profile domain-containing protein</fullName>
    </recommendedName>
</protein>
<evidence type="ECO:0000313" key="9">
    <source>
        <dbReference type="Proteomes" id="UP000635565"/>
    </source>
</evidence>
<keyword evidence="9" id="KW-1185">Reference proteome</keyword>
<keyword evidence="2" id="KW-1003">Cell membrane</keyword>
<feature type="transmembrane region" description="Helical" evidence="6">
    <location>
        <begin position="84"/>
        <end position="110"/>
    </location>
</feature>
<evidence type="ECO:0000256" key="6">
    <source>
        <dbReference type="SAM" id="Phobius"/>
    </source>
</evidence>
<evidence type="ECO:0000256" key="3">
    <source>
        <dbReference type="ARBA" id="ARBA00022692"/>
    </source>
</evidence>
<dbReference type="InterPro" id="IPR020846">
    <property type="entry name" value="MFS_dom"/>
</dbReference>
<feature type="transmembrane region" description="Helical" evidence="6">
    <location>
        <begin position="130"/>
        <end position="147"/>
    </location>
</feature>
<dbReference type="PROSITE" id="PS50850">
    <property type="entry name" value="MFS"/>
    <property type="match status" value="1"/>
</dbReference>
<feature type="transmembrane region" description="Helical" evidence="6">
    <location>
        <begin position="54"/>
        <end position="77"/>
    </location>
</feature>
<dbReference type="Gene3D" id="1.20.1250.20">
    <property type="entry name" value="MFS general substrate transporter like domains"/>
    <property type="match status" value="1"/>
</dbReference>
<comment type="caution">
    <text evidence="8">The sequence shown here is derived from an EMBL/GenBank/DDBJ whole genome shotgun (WGS) entry which is preliminary data.</text>
</comment>
<evidence type="ECO:0000313" key="8">
    <source>
        <dbReference type="EMBL" id="GHO88523.1"/>
    </source>
</evidence>
<keyword evidence="5 6" id="KW-0472">Membrane</keyword>
<evidence type="ECO:0000256" key="4">
    <source>
        <dbReference type="ARBA" id="ARBA00022989"/>
    </source>
</evidence>
<gene>
    <name evidence="8" type="ORF">KSZ_65290</name>
</gene>
<dbReference type="EMBL" id="BNJJ01000025">
    <property type="protein sequence ID" value="GHO88523.1"/>
    <property type="molecule type" value="Genomic_DNA"/>
</dbReference>
<evidence type="ECO:0000256" key="1">
    <source>
        <dbReference type="ARBA" id="ARBA00004651"/>
    </source>
</evidence>
<dbReference type="RefSeq" id="WP_201366109.1">
    <property type="nucleotide sequence ID" value="NZ_BNJJ01000025.1"/>
</dbReference>
<feature type="domain" description="Major facilitator superfamily (MFS) profile" evidence="7">
    <location>
        <begin position="19"/>
        <end position="251"/>
    </location>
</feature>
<evidence type="ECO:0000256" key="2">
    <source>
        <dbReference type="ARBA" id="ARBA00022475"/>
    </source>
</evidence>
<sequence>MAFPLFSPRRLSLWFRQGQLLIGWLTLFVIGTDLFVVSPLLPLVAGRYQISAGVAGWMVTAFSVMYMLAAPCCGLLADRLGRRSLLVAGLLGFAVANSLTGLASSFPWLLGSRLLAGGFLLLSLVLNHPFWVYVGFTIAPLFAQTFLPAQQARLVQTFPGRRALLLAWNNSALYLGIALGSAIGGILLSQRTFAGLLVGCSGIGIVGCVANLILPNHTPQQSCSRALDNLPSSAENELTLKRNNALTKKHD</sequence>
<feature type="transmembrane region" description="Helical" evidence="6">
    <location>
        <begin position="21"/>
        <end position="42"/>
    </location>
</feature>
<proteinExistence type="predicted"/>
<organism evidence="8 9">
    <name type="scientific">Dictyobacter formicarum</name>
    <dbReference type="NCBI Taxonomy" id="2778368"/>
    <lineage>
        <taxon>Bacteria</taxon>
        <taxon>Bacillati</taxon>
        <taxon>Chloroflexota</taxon>
        <taxon>Ktedonobacteria</taxon>
        <taxon>Ktedonobacterales</taxon>
        <taxon>Dictyobacteraceae</taxon>
        <taxon>Dictyobacter</taxon>
    </lineage>
</organism>
<evidence type="ECO:0000259" key="7">
    <source>
        <dbReference type="PROSITE" id="PS50850"/>
    </source>
</evidence>
<feature type="transmembrane region" description="Helical" evidence="6">
    <location>
        <begin position="193"/>
        <end position="214"/>
    </location>
</feature>